<evidence type="ECO:0000256" key="4">
    <source>
        <dbReference type="ARBA" id="ARBA00022840"/>
    </source>
</evidence>
<name>A0A9Q8V5Z3_9GAMM</name>
<evidence type="ECO:0000256" key="3">
    <source>
        <dbReference type="ARBA" id="ARBA00022741"/>
    </source>
</evidence>
<organism evidence="9 10">
    <name type="scientific">Moellerella wisconsensis</name>
    <dbReference type="NCBI Taxonomy" id="158849"/>
    <lineage>
        <taxon>Bacteria</taxon>
        <taxon>Pseudomonadati</taxon>
        <taxon>Pseudomonadota</taxon>
        <taxon>Gammaproteobacteria</taxon>
        <taxon>Enterobacterales</taxon>
        <taxon>Morganellaceae</taxon>
        <taxon>Moellerella</taxon>
    </lineage>
</organism>
<evidence type="ECO:0000256" key="7">
    <source>
        <dbReference type="SAM" id="Coils"/>
    </source>
</evidence>
<dbReference type="Pfam" id="PF07724">
    <property type="entry name" value="AAA_2"/>
    <property type="match status" value="1"/>
</dbReference>
<keyword evidence="7" id="KW-0175">Coiled coil</keyword>
<dbReference type="CDD" id="cd19499">
    <property type="entry name" value="RecA-like_ClpB_Hsp104-like"/>
    <property type="match status" value="1"/>
</dbReference>
<dbReference type="SUPFAM" id="SSF52540">
    <property type="entry name" value="P-loop containing nucleoside triphosphate hydrolases"/>
    <property type="match status" value="2"/>
</dbReference>
<dbReference type="FunFam" id="3.40.50.300:FF:000010">
    <property type="entry name" value="Chaperone clpB 1, putative"/>
    <property type="match status" value="1"/>
</dbReference>
<evidence type="ECO:0000256" key="5">
    <source>
        <dbReference type="ARBA" id="ARBA00023186"/>
    </source>
</evidence>
<dbReference type="InterPro" id="IPR017729">
    <property type="entry name" value="ATPase_T6SS_ClpV1"/>
</dbReference>
<dbReference type="InterPro" id="IPR003959">
    <property type="entry name" value="ATPase_AAA_core"/>
</dbReference>
<feature type="coiled-coil region" evidence="7">
    <location>
        <begin position="499"/>
        <end position="539"/>
    </location>
</feature>
<dbReference type="NCBIfam" id="TIGR03345">
    <property type="entry name" value="VI_ClpV1"/>
    <property type="match status" value="1"/>
</dbReference>
<keyword evidence="4" id="KW-0067">ATP-binding</keyword>
<dbReference type="Gene3D" id="1.10.1780.10">
    <property type="entry name" value="Clp, N-terminal domain"/>
    <property type="match status" value="1"/>
</dbReference>
<dbReference type="Pfam" id="PF02861">
    <property type="entry name" value="Clp_N"/>
    <property type="match status" value="1"/>
</dbReference>
<dbReference type="PANTHER" id="PTHR11638">
    <property type="entry name" value="ATP-DEPENDENT CLP PROTEASE"/>
    <property type="match status" value="1"/>
</dbReference>
<dbReference type="InterPro" id="IPR036628">
    <property type="entry name" value="Clp_N_dom_sf"/>
</dbReference>
<feature type="domain" description="Clp R" evidence="8">
    <location>
        <begin position="9"/>
        <end position="159"/>
    </location>
</feature>
<dbReference type="SUPFAM" id="SSF81923">
    <property type="entry name" value="Double Clp-N motif"/>
    <property type="match status" value="1"/>
</dbReference>
<dbReference type="EMBL" id="CP093245">
    <property type="protein sequence ID" value="UNH32196.1"/>
    <property type="molecule type" value="Genomic_DNA"/>
</dbReference>
<proteinExistence type="inferred from homology"/>
<evidence type="ECO:0000256" key="2">
    <source>
        <dbReference type="ARBA" id="ARBA00022737"/>
    </source>
</evidence>
<dbReference type="PANTHER" id="PTHR11638:SF181">
    <property type="entry name" value="ATPASE SUBUNIT OF ATP-DEPENDENT PROTEASE"/>
    <property type="match status" value="1"/>
</dbReference>
<dbReference type="GO" id="GO:0005737">
    <property type="term" value="C:cytoplasm"/>
    <property type="evidence" value="ECO:0007669"/>
    <property type="project" value="TreeGrafter"/>
</dbReference>
<dbReference type="PRINTS" id="PR00300">
    <property type="entry name" value="CLPPROTEASEA"/>
</dbReference>
<keyword evidence="3" id="KW-0547">Nucleotide-binding</keyword>
<dbReference type="Gene3D" id="3.40.50.300">
    <property type="entry name" value="P-loop containing nucleotide triphosphate hydrolases"/>
    <property type="match status" value="3"/>
</dbReference>
<dbReference type="Pfam" id="PF17871">
    <property type="entry name" value="AAA_lid_9"/>
    <property type="match status" value="1"/>
</dbReference>
<evidence type="ECO:0000259" key="8">
    <source>
        <dbReference type="PROSITE" id="PS51903"/>
    </source>
</evidence>
<evidence type="ECO:0000313" key="9">
    <source>
        <dbReference type="EMBL" id="UNH32196.1"/>
    </source>
</evidence>
<dbReference type="InterPro" id="IPR050130">
    <property type="entry name" value="ClpA_ClpB"/>
</dbReference>
<dbReference type="InterPro" id="IPR019489">
    <property type="entry name" value="Clp_ATPase_C"/>
</dbReference>
<dbReference type="SMART" id="SM00382">
    <property type="entry name" value="AAA"/>
    <property type="match status" value="2"/>
</dbReference>
<dbReference type="GO" id="GO:0016887">
    <property type="term" value="F:ATP hydrolysis activity"/>
    <property type="evidence" value="ECO:0007669"/>
    <property type="project" value="InterPro"/>
</dbReference>
<dbReference type="InterPro" id="IPR027417">
    <property type="entry name" value="P-loop_NTPase"/>
</dbReference>
<dbReference type="InterPro" id="IPR001270">
    <property type="entry name" value="ClpA/B"/>
</dbReference>
<dbReference type="FunFam" id="3.40.50.300:FF:000025">
    <property type="entry name" value="ATP-dependent Clp protease subunit"/>
    <property type="match status" value="1"/>
</dbReference>
<dbReference type="InterPro" id="IPR004176">
    <property type="entry name" value="Clp_R_N"/>
</dbReference>
<dbReference type="InterPro" id="IPR003593">
    <property type="entry name" value="AAA+_ATPase"/>
</dbReference>
<dbReference type="AlphaFoldDB" id="A0A9Q8V5Z3"/>
<dbReference type="Proteomes" id="UP000829116">
    <property type="component" value="Chromosome"/>
</dbReference>
<keyword evidence="2 6" id="KW-0677">Repeat</keyword>
<reference evidence="9" key="1">
    <citation type="submission" date="2022-03" db="EMBL/GenBank/DDBJ databases">
        <title>ESBL-producing Moellerella wisconsensis and Escherichia marmotae isolated from wild game meat.</title>
        <authorList>
            <person name="Biggel M."/>
        </authorList>
    </citation>
    <scope>NUCLEOTIDE SEQUENCE</scope>
    <source>
        <strain evidence="9">W51</strain>
    </source>
</reference>
<dbReference type="Pfam" id="PF10431">
    <property type="entry name" value="ClpB_D2-small"/>
    <property type="match status" value="1"/>
</dbReference>
<evidence type="ECO:0000256" key="6">
    <source>
        <dbReference type="PROSITE-ProRule" id="PRU01251"/>
    </source>
</evidence>
<dbReference type="GO" id="GO:0005524">
    <property type="term" value="F:ATP binding"/>
    <property type="evidence" value="ECO:0007669"/>
    <property type="project" value="UniProtKB-KW"/>
</dbReference>
<dbReference type="SMART" id="SM01086">
    <property type="entry name" value="ClpB_D2-small"/>
    <property type="match status" value="1"/>
</dbReference>
<dbReference type="CDD" id="cd00009">
    <property type="entry name" value="AAA"/>
    <property type="match status" value="1"/>
</dbReference>
<accession>A0A9Q8V5Z3</accession>
<dbReference type="RefSeq" id="WP_241542839.1">
    <property type="nucleotide sequence ID" value="NZ_CAWQWN010000001.1"/>
</dbReference>
<protein>
    <submittedName>
        <fullName evidence="9">Type VI secretion system ATPase TssH</fullName>
    </submittedName>
</protein>
<sequence length="898" mass="99766">MDNSSVMLLRRLNPYCASALEAAASLCQTRAHAEITIEHWLLKLLEMGESDLTVLARRYEWDISALWQSLLNEINNLPRSIHSRPCLSKPLLNLIQQAWIIASLDEDIEHIRSVHLLSAITQQPSLLPNDNLWPLMTLSTTQLQRLRPVLDAQSDERPDLQQLAAHNQVIGRETPLDSPLTEETTTPNLMGNTLNEALLAVLNKFTIDVTEKAREGAIDPVFGRDDEIRQMVDILSRRRKNNPILVGEPGVGKTALVEGLALRIIEGNVPVSLQTTALRTLDLGLLQAGAGVKGEFEQRLKNVIEAVQQSPTPILLFIDEAHTIIGAGNQAGGADAANLLKPALARGELRTIAATTWSEYKQYFERDAALERRFQVVKVDEPDDEKAFLMLRGLKSRYAKYHGVHITDDAVKAAVTLSRRYLSGRQLPDKAVDLLDTASARIRMSLDTQPEEITYLKTKRNALKLEQHAILDDLTIGNTTNQSLLSGLVTQDAQIAIQLAELEQRFEQEKNLISELMELRRQTQDISEIQSQLDQVQQNEPLITPDVDVRTVATVIADWTGVPLSSLLKDQQTGLLELEANLAQRVVGQNHALLALGQRLRATRTGLTSENGPQGVFLLVGPSGIGKTETALALADQLFGGEKALITINMSEYQEAHTVSQLKGSPPGYVGYGQGGILTEAVRKRPYSVVLLDEVEKAHRDVLNMFYQVFDRGFMRDGEGREIDFRNTVILMTANLGSDLLMQQLEEFPESTDGELQELLRPTLRDHFQPALLARFQTLIYRPLGQTALRTIVEMKLNSVMARLQLHYGLTGIVEDTLYDALVSACLLPDTGARNIDSLLNQQILPVLSQQLLMRQENQLLAQTLTLGFNDEDGIILSFSGEMNTSSAQDSQLLENNL</sequence>
<comment type="similarity">
    <text evidence="1">Belongs to the ClpA/ClpB family.</text>
</comment>
<evidence type="ECO:0000313" key="10">
    <source>
        <dbReference type="Proteomes" id="UP000829116"/>
    </source>
</evidence>
<dbReference type="GO" id="GO:0034605">
    <property type="term" value="P:cellular response to heat"/>
    <property type="evidence" value="ECO:0007669"/>
    <property type="project" value="TreeGrafter"/>
</dbReference>
<dbReference type="Pfam" id="PF00004">
    <property type="entry name" value="AAA"/>
    <property type="match status" value="1"/>
</dbReference>
<dbReference type="Gene3D" id="1.10.8.60">
    <property type="match status" value="1"/>
</dbReference>
<dbReference type="InterPro" id="IPR041546">
    <property type="entry name" value="ClpA/ClpB_AAA_lid"/>
</dbReference>
<dbReference type="InterPro" id="IPR018368">
    <property type="entry name" value="ClpA/B_CS1"/>
</dbReference>
<gene>
    <name evidence="9" type="primary">tssH</name>
    <name evidence="9" type="ORF">MNY72_07930</name>
</gene>
<keyword evidence="5" id="KW-0143">Chaperone</keyword>
<dbReference type="PROSITE" id="PS00870">
    <property type="entry name" value="CLPAB_1"/>
    <property type="match status" value="1"/>
</dbReference>
<evidence type="ECO:0000256" key="1">
    <source>
        <dbReference type="ARBA" id="ARBA00008675"/>
    </source>
</evidence>
<dbReference type="PROSITE" id="PS51903">
    <property type="entry name" value="CLP_R"/>
    <property type="match status" value="1"/>
</dbReference>